<keyword evidence="2" id="KW-0472">Membrane</keyword>
<feature type="compositionally biased region" description="Polar residues" evidence="1">
    <location>
        <begin position="679"/>
        <end position="692"/>
    </location>
</feature>
<feature type="transmembrane region" description="Helical" evidence="2">
    <location>
        <begin position="786"/>
        <end position="811"/>
    </location>
</feature>
<dbReference type="OrthoDB" id="5428040at2759"/>
<evidence type="ECO:0000313" key="3">
    <source>
        <dbReference type="EMBL" id="KAF2126692.1"/>
    </source>
</evidence>
<proteinExistence type="predicted"/>
<keyword evidence="4" id="KW-1185">Reference proteome</keyword>
<evidence type="ECO:0000256" key="1">
    <source>
        <dbReference type="SAM" id="MobiDB-lite"/>
    </source>
</evidence>
<accession>A0A6A6A3V5</accession>
<gene>
    <name evidence="3" type="ORF">P153DRAFT_398807</name>
</gene>
<dbReference type="GeneID" id="54412111"/>
<feature type="region of interest" description="Disordered" evidence="1">
    <location>
        <begin position="658"/>
        <end position="692"/>
    </location>
</feature>
<sequence length="878" mass="95929">MTTSSEDFFCPRNGAQWYACTTGTLFVGCCKISPCEYGCSGEDLAAVSFKPETMGTFPDGSCYDHNVNFWSVSTFATINQRATFWGCCASNPAYNGYCPQGDLRPAHLRKEDLDSIYTSTNISRVPAVDPPSVTSSIRKAQSPPVTYSWDEQLFNTKKINRPNATISIGVSGALIIGLCALLGLWVCLRRPKKVSKDSRPSAESIAFHPKAETSSGISDALLTTDQSRTPPRLHELSRLGTKTLYVLLSTSIIILILLGFLACLWFGNASNKTWKKIMITNWATRSVSITALFLRTAIDFQAAIGSAIIASLLLESNTGTHLFHLASLSPMRAGTSNPWSLGQLMVEEMWLTTAKQRKNHLCYIIALLLLATTSTLQFSSTLLLSDLKPGSLSGNAVETEVRPSLSYMNISERIPRDAAWTTNPPFYPTFGEHSSPVKDIENGITDTGVLLRTFLPYATANSRQTLHSYTGNGLVLDARVSCQAPLITQFNGTEHYSQLQGTVETTKNSTMLQTIYPTSFDCAVAGLNDYSICQVGQPYPGFIGSLNSHFMRSTSYGTAFLVIKGSNPTTIKSNDINNTATNSEWIDLVFANATGVGASMSLCFAPWDAAVLNITLSSTANRTEPQLAWWGSFITSDILNYLLPQSTQSKHLRRVLQMSPPQSLSGDLPPPKERPFIQSDASGSSATQDGSNTPLPQDWSIFMTQKPLPAVINNFSKRPSQAIAADPALGAIFTDTLAANHSVAWALSSVITILSMTNYYSQQPAFDRLDTAKVSFFSDVPYPRDYVGFMLLTWALVAHFLLMAILLVLFVTRTHLTLLGNAWPAFAQLAESPQLKEHMTNATLKNDGEILKAMRAKGKDRVRVRVVHKGDGAEVVTD</sequence>
<feature type="transmembrane region" description="Helical" evidence="2">
    <location>
        <begin position="244"/>
        <end position="267"/>
    </location>
</feature>
<protein>
    <submittedName>
        <fullName evidence="3">Uncharacterized protein</fullName>
    </submittedName>
</protein>
<dbReference type="AlphaFoldDB" id="A0A6A6A3V5"/>
<evidence type="ECO:0000256" key="2">
    <source>
        <dbReference type="SAM" id="Phobius"/>
    </source>
</evidence>
<dbReference type="EMBL" id="ML977512">
    <property type="protein sequence ID" value="KAF2126692.1"/>
    <property type="molecule type" value="Genomic_DNA"/>
</dbReference>
<feature type="transmembrane region" description="Helical" evidence="2">
    <location>
        <begin position="361"/>
        <end position="384"/>
    </location>
</feature>
<keyword evidence="2" id="KW-0812">Transmembrane</keyword>
<reference evidence="3" key="1">
    <citation type="journal article" date="2020" name="Stud. Mycol.">
        <title>101 Dothideomycetes genomes: a test case for predicting lifestyles and emergence of pathogens.</title>
        <authorList>
            <person name="Haridas S."/>
            <person name="Albert R."/>
            <person name="Binder M."/>
            <person name="Bloem J."/>
            <person name="Labutti K."/>
            <person name="Salamov A."/>
            <person name="Andreopoulos B."/>
            <person name="Baker S."/>
            <person name="Barry K."/>
            <person name="Bills G."/>
            <person name="Bluhm B."/>
            <person name="Cannon C."/>
            <person name="Castanera R."/>
            <person name="Culley D."/>
            <person name="Daum C."/>
            <person name="Ezra D."/>
            <person name="Gonzalez J."/>
            <person name="Henrissat B."/>
            <person name="Kuo A."/>
            <person name="Liang C."/>
            <person name="Lipzen A."/>
            <person name="Lutzoni F."/>
            <person name="Magnuson J."/>
            <person name="Mondo S."/>
            <person name="Nolan M."/>
            <person name="Ohm R."/>
            <person name="Pangilinan J."/>
            <person name="Park H.-J."/>
            <person name="Ramirez L."/>
            <person name="Alfaro M."/>
            <person name="Sun H."/>
            <person name="Tritt A."/>
            <person name="Yoshinaga Y."/>
            <person name="Zwiers L.-H."/>
            <person name="Turgeon B."/>
            <person name="Goodwin S."/>
            <person name="Spatafora J."/>
            <person name="Crous P."/>
            <person name="Grigoriev I."/>
        </authorList>
    </citation>
    <scope>NUCLEOTIDE SEQUENCE</scope>
    <source>
        <strain evidence="3">CBS 119687</strain>
    </source>
</reference>
<feature type="transmembrane region" description="Helical" evidence="2">
    <location>
        <begin position="166"/>
        <end position="188"/>
    </location>
</feature>
<dbReference type="Proteomes" id="UP000799771">
    <property type="component" value="Unassembled WGS sequence"/>
</dbReference>
<organism evidence="3 4">
    <name type="scientific">Dothidotthia symphoricarpi CBS 119687</name>
    <dbReference type="NCBI Taxonomy" id="1392245"/>
    <lineage>
        <taxon>Eukaryota</taxon>
        <taxon>Fungi</taxon>
        <taxon>Dikarya</taxon>
        <taxon>Ascomycota</taxon>
        <taxon>Pezizomycotina</taxon>
        <taxon>Dothideomycetes</taxon>
        <taxon>Pleosporomycetidae</taxon>
        <taxon>Pleosporales</taxon>
        <taxon>Dothidotthiaceae</taxon>
        <taxon>Dothidotthia</taxon>
    </lineage>
</organism>
<dbReference type="RefSeq" id="XP_033521084.1">
    <property type="nucleotide sequence ID" value="XM_033671679.1"/>
</dbReference>
<evidence type="ECO:0000313" key="4">
    <source>
        <dbReference type="Proteomes" id="UP000799771"/>
    </source>
</evidence>
<name>A0A6A6A3V5_9PLEO</name>
<keyword evidence="2" id="KW-1133">Transmembrane helix</keyword>